<feature type="compositionally biased region" description="Basic and acidic residues" evidence="1">
    <location>
        <begin position="289"/>
        <end position="307"/>
    </location>
</feature>
<dbReference type="HOGENOM" id="CLU_036222_0_0_1"/>
<feature type="compositionally biased region" description="Basic and acidic residues" evidence="1">
    <location>
        <begin position="51"/>
        <end position="61"/>
    </location>
</feature>
<proteinExistence type="predicted"/>
<dbReference type="OMA" id="NQEGVGF"/>
<dbReference type="RefSeq" id="XP_007389289.1">
    <property type="nucleotide sequence ID" value="XM_007389227.1"/>
</dbReference>
<feature type="compositionally biased region" description="Polar residues" evidence="1">
    <location>
        <begin position="274"/>
        <end position="288"/>
    </location>
</feature>
<protein>
    <submittedName>
        <fullName evidence="2">Uncharacterized protein</fullName>
    </submittedName>
</protein>
<dbReference type="AlphaFoldDB" id="R7S148"/>
<gene>
    <name evidence="2" type="ORF">PUNSTDRAFT_147042</name>
</gene>
<dbReference type="EMBL" id="JH687562">
    <property type="protein sequence ID" value="EIN03517.1"/>
    <property type="molecule type" value="Genomic_DNA"/>
</dbReference>
<keyword evidence="3" id="KW-1185">Reference proteome</keyword>
<dbReference type="Proteomes" id="UP000054196">
    <property type="component" value="Unassembled WGS sequence"/>
</dbReference>
<dbReference type="eggNOG" id="ENOG502SX56">
    <property type="taxonomic scope" value="Eukaryota"/>
</dbReference>
<evidence type="ECO:0000313" key="3">
    <source>
        <dbReference type="Proteomes" id="UP000054196"/>
    </source>
</evidence>
<dbReference type="KEGG" id="psq:PUNSTDRAFT_147042"/>
<dbReference type="GeneID" id="18881768"/>
<feature type="region of interest" description="Disordered" evidence="1">
    <location>
        <begin position="233"/>
        <end position="332"/>
    </location>
</feature>
<organism evidence="2 3">
    <name type="scientific">Punctularia strigosozonata (strain HHB-11173)</name>
    <name type="common">White-rot fungus</name>
    <dbReference type="NCBI Taxonomy" id="741275"/>
    <lineage>
        <taxon>Eukaryota</taxon>
        <taxon>Fungi</taxon>
        <taxon>Dikarya</taxon>
        <taxon>Basidiomycota</taxon>
        <taxon>Agaricomycotina</taxon>
        <taxon>Agaricomycetes</taxon>
        <taxon>Corticiales</taxon>
        <taxon>Punctulariaceae</taxon>
        <taxon>Punctularia</taxon>
    </lineage>
</organism>
<evidence type="ECO:0000313" key="2">
    <source>
        <dbReference type="EMBL" id="EIN03517.1"/>
    </source>
</evidence>
<dbReference type="OrthoDB" id="2687798at2759"/>
<feature type="compositionally biased region" description="Polar residues" evidence="1">
    <location>
        <begin position="237"/>
        <end position="261"/>
    </location>
</feature>
<feature type="region of interest" description="Disordered" evidence="1">
    <location>
        <begin position="1"/>
        <end position="173"/>
    </location>
</feature>
<reference evidence="3" key="1">
    <citation type="journal article" date="2012" name="Science">
        <title>The Paleozoic origin of enzymatic lignin decomposition reconstructed from 31 fungal genomes.</title>
        <authorList>
            <person name="Floudas D."/>
            <person name="Binder M."/>
            <person name="Riley R."/>
            <person name="Barry K."/>
            <person name="Blanchette R.A."/>
            <person name="Henrissat B."/>
            <person name="Martinez A.T."/>
            <person name="Otillar R."/>
            <person name="Spatafora J.W."/>
            <person name="Yadav J.S."/>
            <person name="Aerts A."/>
            <person name="Benoit I."/>
            <person name="Boyd A."/>
            <person name="Carlson A."/>
            <person name="Copeland A."/>
            <person name="Coutinho P.M."/>
            <person name="de Vries R.P."/>
            <person name="Ferreira P."/>
            <person name="Findley K."/>
            <person name="Foster B."/>
            <person name="Gaskell J."/>
            <person name="Glotzer D."/>
            <person name="Gorecki P."/>
            <person name="Heitman J."/>
            <person name="Hesse C."/>
            <person name="Hori C."/>
            <person name="Igarashi K."/>
            <person name="Jurgens J.A."/>
            <person name="Kallen N."/>
            <person name="Kersten P."/>
            <person name="Kohler A."/>
            <person name="Kuees U."/>
            <person name="Kumar T.K.A."/>
            <person name="Kuo A."/>
            <person name="LaButti K."/>
            <person name="Larrondo L.F."/>
            <person name="Lindquist E."/>
            <person name="Ling A."/>
            <person name="Lombard V."/>
            <person name="Lucas S."/>
            <person name="Lundell T."/>
            <person name="Martin R."/>
            <person name="McLaughlin D.J."/>
            <person name="Morgenstern I."/>
            <person name="Morin E."/>
            <person name="Murat C."/>
            <person name="Nagy L.G."/>
            <person name="Nolan M."/>
            <person name="Ohm R.A."/>
            <person name="Patyshakuliyeva A."/>
            <person name="Rokas A."/>
            <person name="Ruiz-Duenas F.J."/>
            <person name="Sabat G."/>
            <person name="Salamov A."/>
            <person name="Samejima M."/>
            <person name="Schmutz J."/>
            <person name="Slot J.C."/>
            <person name="St John F."/>
            <person name="Stenlid J."/>
            <person name="Sun H."/>
            <person name="Sun S."/>
            <person name="Syed K."/>
            <person name="Tsang A."/>
            <person name="Wiebenga A."/>
            <person name="Young D."/>
            <person name="Pisabarro A."/>
            <person name="Eastwood D.C."/>
            <person name="Martin F."/>
            <person name="Cullen D."/>
            <person name="Grigoriev I.V."/>
            <person name="Hibbett D.S."/>
        </authorList>
    </citation>
    <scope>NUCLEOTIDE SEQUENCE [LARGE SCALE GENOMIC DNA]</scope>
    <source>
        <strain evidence="3">HHB-11173 SS5</strain>
    </source>
</reference>
<accession>R7S148</accession>
<sequence>MSHIRMRNTLTRSAPILRARFYRTSPPCLRPSDGRDPSLSQGHAAIGDNKSPQDVHSESAKSGKAANSSSPMDAASPNRQAQAQRDDTSGNKEGVGFAEQVGGASAAGSGASRKGSEEEAQAPGVWSSIKQGLGLGTGSGDVKQNQESIQSRGGGRGVTGTGTARKFSTSAVGRSLDTAARTLGATDRQSARVLPSEQTSWRTLHTSARIAEAKHNADSYLKDVNTLVEDGTKTFKVDSSSPATDVPNTGSGQKDTTQSGKYHQAGPGDPEYESLNQSQPYDKSSQASDAEKHRYGNVPEWRDDKGKRGAQSGPSEGPEGASAGGRKPEGKA</sequence>
<name>R7S148_PUNST</name>
<feature type="compositionally biased region" description="Polar residues" evidence="1">
    <location>
        <begin position="142"/>
        <end position="151"/>
    </location>
</feature>
<feature type="compositionally biased region" description="Low complexity" evidence="1">
    <location>
        <begin position="98"/>
        <end position="113"/>
    </location>
</feature>
<evidence type="ECO:0000256" key="1">
    <source>
        <dbReference type="SAM" id="MobiDB-lite"/>
    </source>
</evidence>